<evidence type="ECO:0000313" key="2">
    <source>
        <dbReference type="Proteomes" id="UP001304970"/>
    </source>
</evidence>
<dbReference type="AlphaFoldDB" id="A0AA96V7G6"/>
<gene>
    <name evidence="1" type="ORF">MsAm2_10420</name>
</gene>
<organism evidence="1 2">
    <name type="scientific">Methanolapillus ohkumae</name>
    <dbReference type="NCBI Taxonomy" id="3028298"/>
    <lineage>
        <taxon>Archaea</taxon>
        <taxon>Methanobacteriati</taxon>
        <taxon>Methanobacteriota</taxon>
        <taxon>Stenosarchaea group</taxon>
        <taxon>Methanomicrobia</taxon>
        <taxon>Methanosarcinales</taxon>
        <taxon>Methanosarcinaceae</taxon>
        <taxon>Methanolapillus</taxon>
    </lineage>
</organism>
<reference evidence="1 2" key="1">
    <citation type="submission" date="2023-07" db="EMBL/GenBank/DDBJ databases">
        <title>Closed genome sequence of Methanosarcinaceae archaeon Am2.</title>
        <authorList>
            <person name="Poehlein A."/>
            <person name="Protasov E."/>
            <person name="Platt K."/>
            <person name="Reeh H."/>
            <person name="Daniel R."/>
            <person name="Brune A."/>
        </authorList>
    </citation>
    <scope>NUCLEOTIDE SEQUENCE [LARGE SCALE GENOMIC DNA]</scope>
    <source>
        <strain evidence="1 2">Am2</strain>
    </source>
</reference>
<dbReference type="RefSeq" id="WP_338097224.1">
    <property type="nucleotide sequence ID" value="NZ_CP131061.1"/>
</dbReference>
<accession>A0AA96V7G6</accession>
<sequence>MKYENDEKLQNSHSNFKIRLKKTNILKTNILKTNILKYEYFKKQTGEAF</sequence>
<dbReference type="GeneID" id="89228460"/>
<dbReference type="EMBL" id="CP131061">
    <property type="protein sequence ID" value="WNY27250.1"/>
    <property type="molecule type" value="Genomic_DNA"/>
</dbReference>
<name>A0AA96V7G6_9EURY</name>
<protein>
    <submittedName>
        <fullName evidence="1">Uncharacterized protein</fullName>
    </submittedName>
</protein>
<dbReference type="Proteomes" id="UP001304970">
    <property type="component" value="Chromosome"/>
</dbReference>
<evidence type="ECO:0000313" key="1">
    <source>
        <dbReference type="EMBL" id="WNY27250.1"/>
    </source>
</evidence>
<keyword evidence="2" id="KW-1185">Reference proteome</keyword>
<proteinExistence type="predicted"/>